<comment type="cofactor">
    <cofactor evidence="1">
        <name>FAD</name>
        <dbReference type="ChEBI" id="CHEBI:57692"/>
    </cofactor>
</comment>
<evidence type="ECO:0000256" key="3">
    <source>
        <dbReference type="ARBA" id="ARBA00022827"/>
    </source>
</evidence>
<keyword evidence="2" id="KW-0285">Flavoprotein</keyword>
<evidence type="ECO:0000259" key="5">
    <source>
        <dbReference type="Pfam" id="PF07992"/>
    </source>
</evidence>
<dbReference type="Proteomes" id="UP000243924">
    <property type="component" value="Chromosome I"/>
</dbReference>
<dbReference type="InterPro" id="IPR051169">
    <property type="entry name" value="NADH-Q_oxidoreductase"/>
</dbReference>
<keyword evidence="3" id="KW-0274">FAD</keyword>
<evidence type="ECO:0000313" key="6">
    <source>
        <dbReference type="EMBL" id="SDT97196.1"/>
    </source>
</evidence>
<gene>
    <name evidence="6" type="ORF">SAMN05216210_0936</name>
</gene>
<dbReference type="PANTHER" id="PTHR42913:SF9">
    <property type="entry name" value="SLR1591 PROTEIN"/>
    <property type="match status" value="1"/>
</dbReference>
<dbReference type="Pfam" id="PF07992">
    <property type="entry name" value="Pyr_redox_2"/>
    <property type="match status" value="1"/>
</dbReference>
<protein>
    <submittedName>
        <fullName evidence="6">NADH dehydrogenase, FAD-containing subunit</fullName>
    </submittedName>
</protein>
<dbReference type="SUPFAM" id="SSF51905">
    <property type="entry name" value="FAD/NAD(P)-binding domain"/>
    <property type="match status" value="2"/>
</dbReference>
<evidence type="ECO:0000256" key="2">
    <source>
        <dbReference type="ARBA" id="ARBA00022630"/>
    </source>
</evidence>
<keyword evidence="4" id="KW-0560">Oxidoreductase</keyword>
<dbReference type="PANTHER" id="PTHR42913">
    <property type="entry name" value="APOPTOSIS-INDUCING FACTOR 1"/>
    <property type="match status" value="1"/>
</dbReference>
<organism evidence="6 7">
    <name type="scientific">Halopseudomonas salegens</name>
    <dbReference type="NCBI Taxonomy" id="1434072"/>
    <lineage>
        <taxon>Bacteria</taxon>
        <taxon>Pseudomonadati</taxon>
        <taxon>Pseudomonadota</taxon>
        <taxon>Gammaproteobacteria</taxon>
        <taxon>Pseudomonadales</taxon>
        <taxon>Pseudomonadaceae</taxon>
        <taxon>Halopseudomonas</taxon>
    </lineage>
</organism>
<dbReference type="GO" id="GO:0003955">
    <property type="term" value="F:NAD(P)H dehydrogenase (quinone) activity"/>
    <property type="evidence" value="ECO:0007669"/>
    <property type="project" value="TreeGrafter"/>
</dbReference>
<sequence>MHTPCRRACDWLVWAMHNSTAASAPLILVGAGHAHLLALRQWLDQGYTPPPGSILVNPDPAAWYSGMLPGLIAGRYHLDDCALPLDPLCTRLGLRLLQGQMTAFNADQKTLQLDSGLDLRGDIVSFNAGSQPAPIPTDDSLPLIPVKPFPAFIEQWQHWRSDTAARHISVIGGGAAAFEIALALAASLPESRLQLLCAGTLLPGHSPMVVKRARQWLQNQHIRLHEHCRVTRLQDGQLWHDDQCLGSADATILATGASAHPWQGKSGLSTDERGFIRIDPQLRSLSHPDVFASGDCASLPGSQKSGVYAVRQGPILAHNLKALLQGEPLHGYQPQPQALALLATGDGGALLSYGQWGAGGKVFGFWKDHLDQGFMQRQRLCNRNKT</sequence>
<proteinExistence type="predicted"/>
<dbReference type="InterPro" id="IPR023753">
    <property type="entry name" value="FAD/NAD-binding_dom"/>
</dbReference>
<dbReference type="GO" id="GO:0019646">
    <property type="term" value="P:aerobic electron transport chain"/>
    <property type="evidence" value="ECO:0007669"/>
    <property type="project" value="TreeGrafter"/>
</dbReference>
<reference evidence="7" key="1">
    <citation type="submission" date="2016-10" db="EMBL/GenBank/DDBJ databases">
        <authorList>
            <person name="Varghese N."/>
            <person name="Submissions S."/>
        </authorList>
    </citation>
    <scope>NUCLEOTIDE SEQUENCE [LARGE SCALE GENOMIC DNA]</scope>
    <source>
        <strain evidence="7">CECT 8338</strain>
    </source>
</reference>
<evidence type="ECO:0000256" key="4">
    <source>
        <dbReference type="ARBA" id="ARBA00023002"/>
    </source>
</evidence>
<keyword evidence="7" id="KW-1185">Reference proteome</keyword>
<dbReference type="Gene3D" id="3.50.50.100">
    <property type="match status" value="1"/>
</dbReference>
<evidence type="ECO:0000256" key="1">
    <source>
        <dbReference type="ARBA" id="ARBA00001974"/>
    </source>
</evidence>
<name>A0A1H2EPZ7_9GAMM</name>
<dbReference type="AlphaFoldDB" id="A0A1H2EPZ7"/>
<dbReference type="EMBL" id="LT629787">
    <property type="protein sequence ID" value="SDT97196.1"/>
    <property type="molecule type" value="Genomic_DNA"/>
</dbReference>
<dbReference type="STRING" id="1434072.SAMN05216210_0936"/>
<feature type="domain" description="FAD/NAD(P)-binding" evidence="5">
    <location>
        <begin position="98"/>
        <end position="313"/>
    </location>
</feature>
<accession>A0A1H2EPZ7</accession>
<dbReference type="InterPro" id="IPR036188">
    <property type="entry name" value="FAD/NAD-bd_sf"/>
</dbReference>
<evidence type="ECO:0000313" key="7">
    <source>
        <dbReference type="Proteomes" id="UP000243924"/>
    </source>
</evidence>